<dbReference type="STRING" id="226910.UCMB321_3040"/>
<dbReference type="EMBL" id="JXDG01000040">
    <property type="protein sequence ID" value="KIH83090.1"/>
    <property type="molecule type" value="Genomic_DNA"/>
</dbReference>
<keyword evidence="3" id="KW-1185">Reference proteome</keyword>
<evidence type="ECO:0000313" key="2">
    <source>
        <dbReference type="EMBL" id="KIH83090.1"/>
    </source>
</evidence>
<evidence type="ECO:0000313" key="3">
    <source>
        <dbReference type="Proteomes" id="UP000031535"/>
    </source>
</evidence>
<dbReference type="PATRIC" id="fig|226910.6.peg.3029"/>
<dbReference type="OrthoDB" id="2086224at2"/>
<gene>
    <name evidence="2" type="ORF">UCMB321_3040</name>
</gene>
<accession>A0A0C2I881</accession>
<dbReference type="InterPro" id="IPR029058">
    <property type="entry name" value="AB_hydrolase_fold"/>
</dbReference>
<keyword evidence="2" id="KW-0378">Hydrolase</keyword>
<dbReference type="Gene3D" id="3.40.50.1820">
    <property type="entry name" value="alpha/beta hydrolase"/>
    <property type="match status" value="1"/>
</dbReference>
<dbReference type="AlphaFoldDB" id="A0A0C2I881"/>
<organism evidence="2 3">
    <name type="scientific">Pseudomonas batumici</name>
    <dbReference type="NCBI Taxonomy" id="226910"/>
    <lineage>
        <taxon>Bacteria</taxon>
        <taxon>Pseudomonadati</taxon>
        <taxon>Pseudomonadota</taxon>
        <taxon>Gammaproteobacteria</taxon>
        <taxon>Pseudomonadales</taxon>
        <taxon>Pseudomonadaceae</taxon>
        <taxon>Pseudomonas</taxon>
    </lineage>
</organism>
<name>A0A0C2I881_9PSED</name>
<dbReference type="SUPFAM" id="SSF53474">
    <property type="entry name" value="alpha/beta-Hydrolases"/>
    <property type="match status" value="1"/>
</dbReference>
<sequence length="239" mass="26411">MAFNNTPLVLIPGLLCDERLWAHQKAALEHSRHIFIPDVSLDASIAQMAERTLDEAPPVFALAALSMGGYVAMEIMRQAPERVMKLALIDTMVRPDDEARAKARRGLLSLAQLGRFKGVTPQLLPKLMHPRCIGTAIADTVQAMAQAIGKDGFVRQQQAIIERPDYRPVLETIAVPTLIVVGEDDEITPPVESEEIHRGIPHSRLVMLPECGHLPPLEYPQLTTQLLSRWLDDESIAGP</sequence>
<dbReference type="RefSeq" id="WP_040068224.1">
    <property type="nucleotide sequence ID" value="NZ_JXDG01000040.1"/>
</dbReference>
<evidence type="ECO:0000259" key="1">
    <source>
        <dbReference type="Pfam" id="PF12697"/>
    </source>
</evidence>
<feature type="domain" description="AB hydrolase-1" evidence="1">
    <location>
        <begin position="9"/>
        <end position="222"/>
    </location>
</feature>
<dbReference type="PRINTS" id="PR00111">
    <property type="entry name" value="ABHYDROLASE"/>
</dbReference>
<dbReference type="PANTHER" id="PTHR43798">
    <property type="entry name" value="MONOACYLGLYCEROL LIPASE"/>
    <property type="match status" value="1"/>
</dbReference>
<protein>
    <submittedName>
        <fullName evidence="2">Beta-ketoadipate enol-lactone hydrolase</fullName>
    </submittedName>
</protein>
<dbReference type="Pfam" id="PF12697">
    <property type="entry name" value="Abhydrolase_6"/>
    <property type="match status" value="1"/>
</dbReference>
<dbReference type="GO" id="GO:0016787">
    <property type="term" value="F:hydrolase activity"/>
    <property type="evidence" value="ECO:0007669"/>
    <property type="project" value="UniProtKB-KW"/>
</dbReference>
<dbReference type="PANTHER" id="PTHR43798:SF29">
    <property type="entry name" value="AB HYDROLASE-1 DOMAIN-CONTAINING PROTEIN"/>
    <property type="match status" value="1"/>
</dbReference>
<dbReference type="InterPro" id="IPR000073">
    <property type="entry name" value="AB_hydrolase_1"/>
</dbReference>
<proteinExistence type="predicted"/>
<comment type="caution">
    <text evidence="2">The sequence shown here is derived from an EMBL/GenBank/DDBJ whole genome shotgun (WGS) entry which is preliminary data.</text>
</comment>
<reference evidence="2 3" key="1">
    <citation type="submission" date="2015-01" db="EMBL/GenBank/DDBJ databases">
        <title>Complete genome of Pseudomonas batumici UCM B-321 producer of the batumin antibiotic with strong antistaphilococcal and potential anticancer activity.</title>
        <authorList>
            <person name="Klochko V.V."/>
            <person name="Zelena L.B."/>
            <person name="Elena K.A."/>
            <person name="Reva O.N."/>
        </authorList>
    </citation>
    <scope>NUCLEOTIDE SEQUENCE [LARGE SCALE GENOMIC DNA]</scope>
    <source>
        <strain evidence="2 3">UCM B-321</strain>
    </source>
</reference>
<dbReference type="InterPro" id="IPR050266">
    <property type="entry name" value="AB_hydrolase_sf"/>
</dbReference>
<dbReference type="Proteomes" id="UP000031535">
    <property type="component" value="Unassembled WGS sequence"/>
</dbReference>